<dbReference type="Gene3D" id="3.40.50.11690">
    <property type="entry name" value="Cell division protein FtsQ/DivIB"/>
    <property type="match status" value="1"/>
</dbReference>
<dbReference type="GO" id="GO:0005886">
    <property type="term" value="C:plasma membrane"/>
    <property type="evidence" value="ECO:0007669"/>
    <property type="project" value="UniProtKB-SubCell"/>
</dbReference>
<dbReference type="GO" id="GO:0032153">
    <property type="term" value="C:cell division site"/>
    <property type="evidence" value="ECO:0007669"/>
    <property type="project" value="UniProtKB-UniRule"/>
</dbReference>
<dbReference type="InterPro" id="IPR026579">
    <property type="entry name" value="FtsQ"/>
</dbReference>
<proteinExistence type="inferred from homology"/>
<evidence type="ECO:0000256" key="2">
    <source>
        <dbReference type="ARBA" id="ARBA00022475"/>
    </source>
</evidence>
<dbReference type="Pfam" id="PF03799">
    <property type="entry name" value="FtsQ_DivIB_C"/>
    <property type="match status" value="1"/>
</dbReference>
<keyword evidence="7 9" id="KW-0472">Membrane</keyword>
<evidence type="ECO:0000256" key="5">
    <source>
        <dbReference type="ARBA" id="ARBA00022692"/>
    </source>
</evidence>
<dbReference type="PROSITE" id="PS51779">
    <property type="entry name" value="POTRA"/>
    <property type="match status" value="1"/>
</dbReference>
<feature type="region of interest" description="Disordered" evidence="10">
    <location>
        <begin position="1"/>
        <end position="30"/>
    </location>
</feature>
<evidence type="ECO:0000256" key="8">
    <source>
        <dbReference type="ARBA" id="ARBA00023306"/>
    </source>
</evidence>
<feature type="transmembrane region" description="Helical" evidence="9">
    <location>
        <begin position="40"/>
        <end position="62"/>
    </location>
</feature>
<accession>A0A3P3VXD0</accession>
<keyword evidence="3 9" id="KW-0997">Cell inner membrane</keyword>
<comment type="similarity">
    <text evidence="9">Belongs to the FtsQ/DivIB family. FtsQ subfamily.</text>
</comment>
<sequence length="286" mass="31835">MQRVRDSKAKKGRPVGATTRGASRRQPSAERRWPQRLLRVGKLLGVVALVSTLVGGAGWFMVPTVAEVVNQPIVRVAVKGRLMHMPKEQVQVAMQPYLNSRFFTVDLDAMQADLLTLPWVQTVSLRRQWPGVIEISVTEQVPVARWQSGALLNSEGNSFVVENAADFVTLPHLIGPDSSEIEVMEQYQTLSNLLRPNGLNIRELRLTNRGSWELLTDDFVIMIGRSHVVDKIQRFVAVYDAALKDNGRPITKVDVRYLNGVAVAWGSQSDSHPLVSETVGTENYEG</sequence>
<name>A0A3P3VXD0_9GAMM</name>
<dbReference type="Pfam" id="PF08478">
    <property type="entry name" value="POTRA_1"/>
    <property type="match status" value="1"/>
</dbReference>
<feature type="domain" description="POTRA" evidence="11">
    <location>
        <begin position="71"/>
        <end position="140"/>
    </location>
</feature>
<evidence type="ECO:0000256" key="7">
    <source>
        <dbReference type="ARBA" id="ARBA00023136"/>
    </source>
</evidence>
<reference evidence="12 13" key="1">
    <citation type="submission" date="2018-08" db="EMBL/GenBank/DDBJ databases">
        <authorList>
            <person name="Khan S.A."/>
        </authorList>
    </citation>
    <scope>NUCLEOTIDE SEQUENCE [LARGE SCALE GENOMIC DNA]</scope>
    <source>
        <strain evidence="12 13">GTF-13</strain>
    </source>
</reference>
<evidence type="ECO:0000256" key="4">
    <source>
        <dbReference type="ARBA" id="ARBA00022618"/>
    </source>
</evidence>
<evidence type="ECO:0000256" key="1">
    <source>
        <dbReference type="ARBA" id="ARBA00004370"/>
    </source>
</evidence>
<evidence type="ECO:0000256" key="9">
    <source>
        <dbReference type="HAMAP-Rule" id="MF_00911"/>
    </source>
</evidence>
<comment type="caution">
    <text evidence="12">The sequence shown here is derived from an EMBL/GenBank/DDBJ whole genome shotgun (WGS) entry which is preliminary data.</text>
</comment>
<keyword evidence="6 9" id="KW-1133">Transmembrane helix</keyword>
<dbReference type="GO" id="GO:0043093">
    <property type="term" value="P:FtsZ-dependent cytokinesis"/>
    <property type="evidence" value="ECO:0007669"/>
    <property type="project" value="UniProtKB-UniRule"/>
</dbReference>
<dbReference type="InterPro" id="IPR013685">
    <property type="entry name" value="POTRA_FtsQ_type"/>
</dbReference>
<comment type="function">
    <text evidence="9">Essential cell division protein. May link together the upstream cell division proteins, which are predominantly cytoplasmic, with the downstream cell division proteins, which are predominantly periplasmic. May control correct divisome assembly.</text>
</comment>
<keyword evidence="2 9" id="KW-1003">Cell membrane</keyword>
<evidence type="ECO:0000313" key="13">
    <source>
        <dbReference type="Proteomes" id="UP000280792"/>
    </source>
</evidence>
<evidence type="ECO:0000313" key="12">
    <source>
        <dbReference type="EMBL" id="RRJ85343.1"/>
    </source>
</evidence>
<dbReference type="PANTHER" id="PTHR35851:SF1">
    <property type="entry name" value="CELL DIVISION PROTEIN FTSQ"/>
    <property type="match status" value="1"/>
</dbReference>
<keyword evidence="8 9" id="KW-0131">Cell cycle</keyword>
<dbReference type="GO" id="GO:0090529">
    <property type="term" value="P:cell septum assembly"/>
    <property type="evidence" value="ECO:0007669"/>
    <property type="project" value="InterPro"/>
</dbReference>
<dbReference type="Gene3D" id="3.10.20.310">
    <property type="entry name" value="membrane protein fhac"/>
    <property type="match status" value="1"/>
</dbReference>
<evidence type="ECO:0000256" key="3">
    <source>
        <dbReference type="ARBA" id="ARBA00022519"/>
    </source>
</evidence>
<keyword evidence="4 9" id="KW-0132">Cell division</keyword>
<dbReference type="EMBL" id="QWEZ01000001">
    <property type="protein sequence ID" value="RRJ85343.1"/>
    <property type="molecule type" value="Genomic_DNA"/>
</dbReference>
<dbReference type="InterPro" id="IPR005548">
    <property type="entry name" value="Cell_div_FtsQ/DivIB_C"/>
</dbReference>
<comment type="subunit">
    <text evidence="9">Part of a complex composed of FtsB, FtsL and FtsQ.</text>
</comment>
<dbReference type="PANTHER" id="PTHR35851">
    <property type="entry name" value="CELL DIVISION PROTEIN FTSQ"/>
    <property type="match status" value="1"/>
</dbReference>
<evidence type="ECO:0000256" key="6">
    <source>
        <dbReference type="ARBA" id="ARBA00022989"/>
    </source>
</evidence>
<protein>
    <recommendedName>
        <fullName evidence="9">Cell division protein FtsQ</fullName>
    </recommendedName>
</protein>
<keyword evidence="5 9" id="KW-0812">Transmembrane</keyword>
<reference evidence="12 13" key="2">
    <citation type="submission" date="2018-12" db="EMBL/GenBank/DDBJ databases">
        <title>Simiduia agarivorans gen. nov., sp. nov., a marine, agarolytic bacterium isolated from shallow coastal water from Keelung, Taiwan.</title>
        <authorList>
            <person name="Shieh W.Y."/>
        </authorList>
    </citation>
    <scope>NUCLEOTIDE SEQUENCE [LARGE SCALE GENOMIC DNA]</scope>
    <source>
        <strain evidence="12 13">GTF-13</strain>
    </source>
</reference>
<dbReference type="RefSeq" id="WP_125015770.1">
    <property type="nucleotide sequence ID" value="NZ_QWEZ01000001.1"/>
</dbReference>
<dbReference type="AlphaFoldDB" id="A0A3P3VXD0"/>
<keyword evidence="13" id="KW-1185">Reference proteome</keyword>
<dbReference type="HAMAP" id="MF_00911">
    <property type="entry name" value="FtsQ_subfam"/>
    <property type="match status" value="1"/>
</dbReference>
<evidence type="ECO:0000259" key="11">
    <source>
        <dbReference type="PROSITE" id="PS51779"/>
    </source>
</evidence>
<evidence type="ECO:0000256" key="10">
    <source>
        <dbReference type="SAM" id="MobiDB-lite"/>
    </source>
</evidence>
<dbReference type="InterPro" id="IPR045335">
    <property type="entry name" value="FtsQ_C_sf"/>
</dbReference>
<dbReference type="Proteomes" id="UP000280792">
    <property type="component" value="Unassembled WGS sequence"/>
</dbReference>
<dbReference type="InterPro" id="IPR034746">
    <property type="entry name" value="POTRA"/>
</dbReference>
<organism evidence="12 13">
    <name type="scientific">Aestuariirhabdus litorea</name>
    <dbReference type="NCBI Taxonomy" id="2528527"/>
    <lineage>
        <taxon>Bacteria</taxon>
        <taxon>Pseudomonadati</taxon>
        <taxon>Pseudomonadota</taxon>
        <taxon>Gammaproteobacteria</taxon>
        <taxon>Oceanospirillales</taxon>
        <taxon>Aestuariirhabdaceae</taxon>
        <taxon>Aestuariirhabdus</taxon>
    </lineage>
</organism>
<gene>
    <name evidence="9" type="primary">ftsQ</name>
    <name evidence="12" type="ORF">D0544_09870</name>
</gene>
<comment type="subcellular location">
    <subcellularLocation>
        <location evidence="9">Cell inner membrane</location>
        <topology evidence="9">Single-pass type II membrane protein</topology>
    </subcellularLocation>
    <subcellularLocation>
        <location evidence="1">Membrane</location>
    </subcellularLocation>
    <text evidence="9">Localizes to the division septum.</text>
</comment>